<feature type="compositionally biased region" description="Polar residues" evidence="1">
    <location>
        <begin position="121"/>
        <end position="130"/>
    </location>
</feature>
<comment type="caution">
    <text evidence="2">The sequence shown here is derived from an EMBL/GenBank/DDBJ whole genome shotgun (WGS) entry which is preliminary data.</text>
</comment>
<protein>
    <submittedName>
        <fullName evidence="2">Uncharacterized protein</fullName>
    </submittedName>
</protein>
<organism evidence="2 3">
    <name type="scientific">Arthrobotrys conoides</name>
    <dbReference type="NCBI Taxonomy" id="74498"/>
    <lineage>
        <taxon>Eukaryota</taxon>
        <taxon>Fungi</taxon>
        <taxon>Dikarya</taxon>
        <taxon>Ascomycota</taxon>
        <taxon>Pezizomycotina</taxon>
        <taxon>Orbiliomycetes</taxon>
        <taxon>Orbiliales</taxon>
        <taxon>Orbiliaceae</taxon>
        <taxon>Arthrobotrys</taxon>
    </lineage>
</organism>
<feature type="compositionally biased region" description="Basic residues" evidence="1">
    <location>
        <begin position="1"/>
        <end position="22"/>
    </location>
</feature>
<proteinExistence type="predicted"/>
<feature type="region of interest" description="Disordered" evidence="1">
    <location>
        <begin position="115"/>
        <end position="153"/>
    </location>
</feature>
<reference evidence="2 3" key="1">
    <citation type="submission" date="2019-10" db="EMBL/GenBank/DDBJ databases">
        <authorList>
            <person name="Palmer J.M."/>
        </authorList>
    </citation>
    <scope>NUCLEOTIDE SEQUENCE [LARGE SCALE GENOMIC DNA]</scope>
    <source>
        <strain evidence="2 3">TWF506</strain>
    </source>
</reference>
<evidence type="ECO:0000256" key="1">
    <source>
        <dbReference type="SAM" id="MobiDB-lite"/>
    </source>
</evidence>
<gene>
    <name evidence="2" type="ORF">TWF506_002052</name>
</gene>
<name>A0AAN8RYK4_9PEZI</name>
<evidence type="ECO:0000313" key="2">
    <source>
        <dbReference type="EMBL" id="KAK6521849.1"/>
    </source>
</evidence>
<sequence>MAQSSRSRKKANLARKLTKKPVARNLHESEAHAITSGAAAAISLESNDLYLPEPLETNHDKLVVDEQGPPTKSFETLEGLKSAEGLGYISSTALQPVQSKVFEYIEPQGQLFETCREDEQSNTPHSSPNPRKQARKRKNGRSNKGVPAKSVKEELYPVDTTSLTCDRVLSSAVHRDASAEAALLSDDREFTKSVSRAITKFQQNFPTIDLPLPRISQRRGYEVVVSPATKSFVKKKLNSASKNLLNYEKGGALSSDYHVYTVKNTGSHDLPVFFTALGSLEDNVLVIDNPSCETDKMSAGALASEIAFDAWLWIPPSVKPDSATTDDIKQLRLILEQDDVLQLETPMLDFLAGKLFDAGEFKPCQPIRLSLMSESQMREDCFYLLSGAPGLKRIKEMLRNHSKMLGGSWPSEIHILKVNGRWARLTILQKA</sequence>
<accession>A0AAN8RYK4</accession>
<feature type="region of interest" description="Disordered" evidence="1">
    <location>
        <begin position="1"/>
        <end position="29"/>
    </location>
</feature>
<dbReference type="Proteomes" id="UP001307849">
    <property type="component" value="Unassembled WGS sequence"/>
</dbReference>
<feature type="compositionally biased region" description="Basic residues" evidence="1">
    <location>
        <begin position="132"/>
        <end position="141"/>
    </location>
</feature>
<dbReference type="EMBL" id="JAVHJM010000001">
    <property type="protein sequence ID" value="KAK6521849.1"/>
    <property type="molecule type" value="Genomic_DNA"/>
</dbReference>
<evidence type="ECO:0000313" key="3">
    <source>
        <dbReference type="Proteomes" id="UP001307849"/>
    </source>
</evidence>
<dbReference type="AlphaFoldDB" id="A0AAN8RYK4"/>
<keyword evidence="3" id="KW-1185">Reference proteome</keyword>